<dbReference type="RefSeq" id="WP_344679710.1">
    <property type="nucleotide sequence ID" value="NZ_BAAAUX010000011.1"/>
</dbReference>
<dbReference type="InterPro" id="IPR002918">
    <property type="entry name" value="Lipase_EstA/Esterase_EstB"/>
</dbReference>
<dbReference type="Proteomes" id="UP001500979">
    <property type="component" value="Unassembled WGS sequence"/>
</dbReference>
<feature type="chain" id="PRO_5047277553" evidence="1">
    <location>
        <begin position="27"/>
        <end position="220"/>
    </location>
</feature>
<dbReference type="EMBL" id="BAAAUX010000011">
    <property type="protein sequence ID" value="GAA2789025.1"/>
    <property type="molecule type" value="Genomic_DNA"/>
</dbReference>
<gene>
    <name evidence="2" type="ORF">GCM10010470_24570</name>
</gene>
<feature type="signal peptide" evidence="1">
    <location>
        <begin position="1"/>
        <end position="26"/>
    </location>
</feature>
<name>A0ABN3VBF0_9PSEU</name>
<protein>
    <submittedName>
        <fullName evidence="2">Triacylglycerol lipase</fullName>
    </submittedName>
</protein>
<sequence length="220" mass="23480">MISALRTAAVVAVVAGSALVPQPAMAAAGDPIVFVHGYLGNAAAWNDMKGWFTEAGYGQDRLHAFEYPSDISNVDIANRLSTYVRDVRARTGADKVDVVTHSMGGLSSRHWVKFLGGADVVDDWVSLGGPNHGTDSALLCNAVPCQDMRPGSAFLNELNAGDETPGAVRYGAFWSSCDEAIRPPESAKLDGAENVEVGCVTHVNLIRDRGVYDRVREFVS</sequence>
<evidence type="ECO:0000256" key="1">
    <source>
        <dbReference type="SAM" id="SignalP"/>
    </source>
</evidence>
<keyword evidence="3" id="KW-1185">Reference proteome</keyword>
<evidence type="ECO:0000313" key="2">
    <source>
        <dbReference type="EMBL" id="GAA2789025.1"/>
    </source>
</evidence>
<organism evidence="2 3">
    <name type="scientific">Saccharopolyspora taberi</name>
    <dbReference type="NCBI Taxonomy" id="60895"/>
    <lineage>
        <taxon>Bacteria</taxon>
        <taxon>Bacillati</taxon>
        <taxon>Actinomycetota</taxon>
        <taxon>Actinomycetes</taxon>
        <taxon>Pseudonocardiales</taxon>
        <taxon>Pseudonocardiaceae</taxon>
        <taxon>Saccharopolyspora</taxon>
    </lineage>
</organism>
<evidence type="ECO:0000313" key="3">
    <source>
        <dbReference type="Proteomes" id="UP001500979"/>
    </source>
</evidence>
<dbReference type="Pfam" id="PF01674">
    <property type="entry name" value="Lipase_2"/>
    <property type="match status" value="1"/>
</dbReference>
<keyword evidence="1" id="KW-0732">Signal</keyword>
<dbReference type="PANTHER" id="PTHR32015">
    <property type="entry name" value="FASTING INDUCED LIPASE"/>
    <property type="match status" value="1"/>
</dbReference>
<dbReference type="SUPFAM" id="SSF53474">
    <property type="entry name" value="alpha/beta-Hydrolases"/>
    <property type="match status" value="1"/>
</dbReference>
<reference evidence="2 3" key="1">
    <citation type="journal article" date="2019" name="Int. J. Syst. Evol. Microbiol.">
        <title>The Global Catalogue of Microorganisms (GCM) 10K type strain sequencing project: providing services to taxonomists for standard genome sequencing and annotation.</title>
        <authorList>
            <consortium name="The Broad Institute Genomics Platform"/>
            <consortium name="The Broad Institute Genome Sequencing Center for Infectious Disease"/>
            <person name="Wu L."/>
            <person name="Ma J."/>
        </authorList>
    </citation>
    <scope>NUCLEOTIDE SEQUENCE [LARGE SCALE GENOMIC DNA]</scope>
    <source>
        <strain evidence="2 3">JCM 9383</strain>
    </source>
</reference>
<proteinExistence type="predicted"/>
<dbReference type="Gene3D" id="3.40.50.1820">
    <property type="entry name" value="alpha/beta hydrolase"/>
    <property type="match status" value="1"/>
</dbReference>
<comment type="caution">
    <text evidence="2">The sequence shown here is derived from an EMBL/GenBank/DDBJ whole genome shotgun (WGS) entry which is preliminary data.</text>
</comment>
<dbReference type="PANTHER" id="PTHR32015:SF1">
    <property type="entry name" value="LIPASE"/>
    <property type="match status" value="1"/>
</dbReference>
<accession>A0ABN3VBF0</accession>
<dbReference type="InterPro" id="IPR029058">
    <property type="entry name" value="AB_hydrolase_fold"/>
</dbReference>